<proteinExistence type="predicted"/>
<name>A0A330LMK2_9GAMM</name>
<dbReference type="PANTHER" id="PTHR30329">
    <property type="entry name" value="STATOR ELEMENT OF FLAGELLAR MOTOR COMPLEX"/>
    <property type="match status" value="1"/>
</dbReference>
<keyword evidence="5" id="KW-1185">Reference proteome</keyword>
<sequence length="293" mass="33216">MNNCQHFIIALLVAFGSTSASAGMKNYAANYEFSQWENSRSTPVQCSLKHDIPRYGQAIFTSRASKLINLDFELDMKRLPAQAEMASLRSVPPNWKPGSAAKDLADVKLYRQFSGYVSEQPAWRMLDSLDSGDYPTFYFRDWYRGGEFISVGLSSVNFQNKYQEFLECVSNLLPYSLDDIAYSVLDFNAASDELTQRSQQRLAMITEFLQYSPDINVVVVDSYTGSYGDELQNLERSSLRAENIKQYFLDNGLKNLQIQTNGYGEKSQIASNSNIIDRQKNQRVVISLGQPIL</sequence>
<evidence type="ECO:0000256" key="1">
    <source>
        <dbReference type="PROSITE-ProRule" id="PRU00473"/>
    </source>
</evidence>
<evidence type="ECO:0000256" key="2">
    <source>
        <dbReference type="SAM" id="SignalP"/>
    </source>
</evidence>
<keyword evidence="4" id="KW-0282">Flagellum</keyword>
<evidence type="ECO:0000313" key="5">
    <source>
        <dbReference type="Proteomes" id="UP000250163"/>
    </source>
</evidence>
<dbReference type="CDD" id="cd07185">
    <property type="entry name" value="OmpA_C-like"/>
    <property type="match status" value="1"/>
</dbReference>
<evidence type="ECO:0000259" key="3">
    <source>
        <dbReference type="PROSITE" id="PS51123"/>
    </source>
</evidence>
<dbReference type="RefSeq" id="WP_112713764.1">
    <property type="nucleotide sequence ID" value="NZ_LS483250.1"/>
</dbReference>
<protein>
    <submittedName>
        <fullName evidence="4">Sodium-type flagellar protein MotY</fullName>
    </submittedName>
</protein>
<dbReference type="AlphaFoldDB" id="A0A330LMK2"/>
<dbReference type="Pfam" id="PF18393">
    <property type="entry name" value="MotY_N"/>
    <property type="match status" value="1"/>
</dbReference>
<feature type="signal peptide" evidence="2">
    <location>
        <begin position="1"/>
        <end position="22"/>
    </location>
</feature>
<evidence type="ECO:0000313" key="4">
    <source>
        <dbReference type="EMBL" id="SQD77913.1"/>
    </source>
</evidence>
<accession>A0A330LMK2</accession>
<reference evidence="5" key="1">
    <citation type="submission" date="2018-05" db="EMBL/GenBank/DDBJ databases">
        <authorList>
            <person name="Cea G.-C."/>
            <person name="William W."/>
        </authorList>
    </citation>
    <scope>NUCLEOTIDE SEQUENCE [LARGE SCALE GENOMIC DNA]</scope>
    <source>
        <strain evidence="5">DB21MT 5</strain>
    </source>
</reference>
<organism evidence="4 5">
    <name type="scientific">Moritella yayanosii</name>
    <dbReference type="NCBI Taxonomy" id="69539"/>
    <lineage>
        <taxon>Bacteria</taxon>
        <taxon>Pseudomonadati</taxon>
        <taxon>Pseudomonadota</taxon>
        <taxon>Gammaproteobacteria</taxon>
        <taxon>Alteromonadales</taxon>
        <taxon>Moritellaceae</taxon>
        <taxon>Moritella</taxon>
    </lineage>
</organism>
<dbReference type="PANTHER" id="PTHR30329:SF21">
    <property type="entry name" value="LIPOPROTEIN YIAD-RELATED"/>
    <property type="match status" value="1"/>
</dbReference>
<dbReference type="PRINTS" id="PR01023">
    <property type="entry name" value="NAFLGMOTY"/>
</dbReference>
<dbReference type="PROSITE" id="PS51123">
    <property type="entry name" value="OMPA_2"/>
    <property type="match status" value="1"/>
</dbReference>
<keyword evidence="2" id="KW-0732">Signal</keyword>
<dbReference type="EMBL" id="LS483250">
    <property type="protein sequence ID" value="SQD77913.1"/>
    <property type="molecule type" value="Genomic_DNA"/>
</dbReference>
<dbReference type="InterPro" id="IPR050330">
    <property type="entry name" value="Bact_OuterMem_StrucFunc"/>
</dbReference>
<dbReference type="InterPro" id="IPR006665">
    <property type="entry name" value="OmpA-like"/>
</dbReference>
<dbReference type="Pfam" id="PF00691">
    <property type="entry name" value="OmpA"/>
    <property type="match status" value="1"/>
</dbReference>
<dbReference type="Gene3D" id="3.30.1330.60">
    <property type="entry name" value="OmpA-like domain"/>
    <property type="match status" value="1"/>
</dbReference>
<keyword evidence="1" id="KW-0472">Membrane</keyword>
<keyword evidence="4" id="KW-0969">Cilium</keyword>
<dbReference type="Proteomes" id="UP000250163">
    <property type="component" value="Chromosome MORIYA"/>
</dbReference>
<dbReference type="KEGG" id="mya:MORIYA_1435"/>
<feature type="domain" description="OmpA-like" evidence="3">
    <location>
        <begin position="175"/>
        <end position="292"/>
    </location>
</feature>
<feature type="chain" id="PRO_5016380103" evidence="2">
    <location>
        <begin position="23"/>
        <end position="293"/>
    </location>
</feature>
<dbReference type="GO" id="GO:0016020">
    <property type="term" value="C:membrane"/>
    <property type="evidence" value="ECO:0007669"/>
    <property type="project" value="UniProtKB-UniRule"/>
</dbReference>
<gene>
    <name evidence="4" type="primary">motY</name>
    <name evidence="4" type="ORF">MORIYA_1435</name>
</gene>
<dbReference type="InterPro" id="IPR041544">
    <property type="entry name" value="MotY_N"/>
</dbReference>
<dbReference type="OrthoDB" id="6905929at2"/>
<dbReference type="InterPro" id="IPR036737">
    <property type="entry name" value="OmpA-like_sf"/>
</dbReference>
<dbReference type="SUPFAM" id="SSF103088">
    <property type="entry name" value="OmpA-like"/>
    <property type="match status" value="1"/>
</dbReference>
<keyword evidence="4" id="KW-0966">Cell projection</keyword>
<dbReference type="Gene3D" id="2.60.40.2540">
    <property type="match status" value="1"/>
</dbReference>